<dbReference type="PANTHER" id="PTHR36156:SF3">
    <property type="entry name" value="CUPIN 2 CONSERVED BARREL DOMAIN-CONTAINING PROTEIN"/>
    <property type="match status" value="1"/>
</dbReference>
<dbReference type="Proteomes" id="UP000194280">
    <property type="component" value="Unassembled WGS sequence"/>
</dbReference>
<dbReference type="InterPro" id="IPR013096">
    <property type="entry name" value="Cupin_2"/>
</dbReference>
<sequence length="183" mass="20018">MAPNTGLPTINRLITTHNDKGEAIFSDTLASETPQTEVGGGAIFGLHYCSENFPVEMNQDKDIQAYQSYMNQAPGLVISSGTVLRTLPDMPPGALSPMHRTVSLDYGIVLEGEVELVLDSGETRPMKRGDIAIQRGTNHAWRNMSSEKWGRMLYVLQPSQPLQVAGKTFGENLADMEGVRHST</sequence>
<proteinExistence type="predicted"/>
<dbReference type="InterPro" id="IPR047142">
    <property type="entry name" value="OryJ/VirC-like"/>
</dbReference>
<dbReference type="Gene3D" id="2.20.70.150">
    <property type="match status" value="1"/>
</dbReference>
<keyword evidence="3" id="KW-1185">Reference proteome</keyword>
<evidence type="ECO:0000259" key="1">
    <source>
        <dbReference type="Pfam" id="PF07883"/>
    </source>
</evidence>
<dbReference type="STRING" id="1157616.A0A1Z5SPK8"/>
<evidence type="ECO:0000313" key="3">
    <source>
        <dbReference type="Proteomes" id="UP000194280"/>
    </source>
</evidence>
<dbReference type="InterPro" id="IPR014710">
    <property type="entry name" value="RmlC-like_jellyroll"/>
</dbReference>
<organism evidence="2 3">
    <name type="scientific">Hortaea werneckii EXF-2000</name>
    <dbReference type="NCBI Taxonomy" id="1157616"/>
    <lineage>
        <taxon>Eukaryota</taxon>
        <taxon>Fungi</taxon>
        <taxon>Dikarya</taxon>
        <taxon>Ascomycota</taxon>
        <taxon>Pezizomycotina</taxon>
        <taxon>Dothideomycetes</taxon>
        <taxon>Dothideomycetidae</taxon>
        <taxon>Mycosphaerellales</taxon>
        <taxon>Teratosphaeriaceae</taxon>
        <taxon>Hortaea</taxon>
    </lineage>
</organism>
<dbReference type="Gene3D" id="2.60.120.10">
    <property type="entry name" value="Jelly Rolls"/>
    <property type="match status" value="1"/>
</dbReference>
<accession>A0A1Z5SPK8</accession>
<evidence type="ECO:0000313" key="2">
    <source>
        <dbReference type="EMBL" id="OTA22782.1"/>
    </source>
</evidence>
<dbReference type="OrthoDB" id="5840532at2759"/>
<dbReference type="EMBL" id="MUNK01000343">
    <property type="protein sequence ID" value="OTA22782.1"/>
    <property type="molecule type" value="Genomic_DNA"/>
</dbReference>
<protein>
    <recommendedName>
        <fullName evidence="1">Cupin type-2 domain-containing protein</fullName>
    </recommendedName>
</protein>
<reference evidence="2 3" key="1">
    <citation type="submission" date="2017-01" db="EMBL/GenBank/DDBJ databases">
        <title>The recent genome duplication of the halophilic yeast Hortaea werneckii: insights from long-read sequencing.</title>
        <authorList>
            <person name="Sinha S."/>
            <person name="Flibotte S."/>
            <person name="Neira M."/>
            <person name="Lenassi M."/>
            <person name="Gostincar C."/>
            <person name="Stajich J.E."/>
            <person name="Nislow C.E."/>
        </authorList>
    </citation>
    <scope>NUCLEOTIDE SEQUENCE [LARGE SCALE GENOMIC DNA]</scope>
    <source>
        <strain evidence="2 3">EXF-2000</strain>
    </source>
</reference>
<comment type="caution">
    <text evidence="2">The sequence shown here is derived from an EMBL/GenBank/DDBJ whole genome shotgun (WGS) entry which is preliminary data.</text>
</comment>
<feature type="domain" description="Cupin type-2" evidence="1">
    <location>
        <begin position="90"/>
        <end position="149"/>
    </location>
</feature>
<dbReference type="Pfam" id="PF07883">
    <property type="entry name" value="Cupin_2"/>
    <property type="match status" value="1"/>
</dbReference>
<dbReference type="CDD" id="cd02231">
    <property type="entry name" value="cupin_BLL6423-like"/>
    <property type="match status" value="1"/>
</dbReference>
<gene>
    <name evidence="2" type="ORF">BTJ68_13248</name>
</gene>
<dbReference type="VEuPathDB" id="FungiDB:BTJ68_13248"/>
<dbReference type="PANTHER" id="PTHR36156">
    <property type="entry name" value="SLR2101 PROTEIN"/>
    <property type="match status" value="1"/>
</dbReference>
<dbReference type="InterPro" id="IPR011051">
    <property type="entry name" value="RmlC_Cupin_sf"/>
</dbReference>
<dbReference type="AlphaFoldDB" id="A0A1Z5SPK8"/>
<name>A0A1Z5SPK8_HORWE</name>
<dbReference type="SUPFAM" id="SSF51182">
    <property type="entry name" value="RmlC-like cupins"/>
    <property type="match status" value="1"/>
</dbReference>
<dbReference type="InParanoid" id="A0A1Z5SPK8"/>